<reference evidence="8 9" key="1">
    <citation type="submission" date="2020-11" db="EMBL/GenBank/DDBJ databases">
        <authorList>
            <person name="Wallbank WR R."/>
            <person name="Pardo Diaz C."/>
            <person name="Kozak K."/>
            <person name="Martin S."/>
            <person name="Jiggins C."/>
            <person name="Moest M."/>
            <person name="Warren A I."/>
            <person name="Generalovic N T."/>
            <person name="Byers J.R.P. K."/>
            <person name="Montejo-Kovacevich G."/>
            <person name="Yen C E."/>
        </authorList>
    </citation>
    <scope>NUCLEOTIDE SEQUENCE [LARGE SCALE GENOMIC DNA]</scope>
</reference>
<dbReference type="InterPro" id="IPR013083">
    <property type="entry name" value="Znf_RING/FYVE/PHD"/>
</dbReference>
<evidence type="ECO:0000256" key="1">
    <source>
        <dbReference type="ARBA" id="ARBA00022723"/>
    </source>
</evidence>
<dbReference type="GO" id="GO:0000795">
    <property type="term" value="C:synaptonemal complex"/>
    <property type="evidence" value="ECO:0007669"/>
    <property type="project" value="InterPro"/>
</dbReference>
<evidence type="ECO:0000256" key="2">
    <source>
        <dbReference type="ARBA" id="ARBA00022771"/>
    </source>
</evidence>
<evidence type="ECO:0000259" key="7">
    <source>
        <dbReference type="PROSITE" id="PS50089"/>
    </source>
</evidence>
<protein>
    <recommendedName>
        <fullName evidence="7">RING-type domain-containing protein</fullName>
    </recommendedName>
</protein>
<dbReference type="SMART" id="SM00184">
    <property type="entry name" value="RING"/>
    <property type="match status" value="1"/>
</dbReference>
<proteinExistence type="predicted"/>
<dbReference type="PROSITE" id="PS00518">
    <property type="entry name" value="ZF_RING_1"/>
    <property type="match status" value="1"/>
</dbReference>
<dbReference type="GO" id="GO:0007129">
    <property type="term" value="P:homologous chromosome pairing at meiosis"/>
    <property type="evidence" value="ECO:0007669"/>
    <property type="project" value="TreeGrafter"/>
</dbReference>
<dbReference type="SUPFAM" id="SSF57850">
    <property type="entry name" value="RING/U-box"/>
    <property type="match status" value="1"/>
</dbReference>
<feature type="domain" description="RING-type" evidence="7">
    <location>
        <begin position="11"/>
        <end position="54"/>
    </location>
</feature>
<dbReference type="GO" id="GO:0016925">
    <property type="term" value="P:protein sumoylation"/>
    <property type="evidence" value="ECO:0007669"/>
    <property type="project" value="TreeGrafter"/>
</dbReference>
<evidence type="ECO:0000256" key="6">
    <source>
        <dbReference type="SAM" id="MobiDB-lite"/>
    </source>
</evidence>
<feature type="compositionally biased region" description="Basic and acidic residues" evidence="6">
    <location>
        <begin position="148"/>
        <end position="157"/>
    </location>
</feature>
<dbReference type="PANTHER" id="PTHR22663">
    <property type="entry name" value="RING FINGER PROTEIN NARYA-RELATED"/>
    <property type="match status" value="1"/>
</dbReference>
<evidence type="ECO:0000256" key="5">
    <source>
        <dbReference type="PROSITE-ProRule" id="PRU00175"/>
    </source>
</evidence>
<dbReference type="Pfam" id="PF14634">
    <property type="entry name" value="zf-RING_5"/>
    <property type="match status" value="1"/>
</dbReference>
<dbReference type="PROSITE" id="PS50089">
    <property type="entry name" value="ZF_RING_2"/>
    <property type="match status" value="1"/>
</dbReference>
<name>A0A7R8UY40_HERIL</name>
<dbReference type="OMA" id="PESCKIL"/>
<keyword evidence="4" id="KW-0469">Meiosis</keyword>
<evidence type="ECO:0000313" key="8">
    <source>
        <dbReference type="EMBL" id="CAD7089188.1"/>
    </source>
</evidence>
<dbReference type="PANTHER" id="PTHR22663:SF17">
    <property type="entry name" value="RING FINGER PROTEIN NARYA-RELATED"/>
    <property type="match status" value="1"/>
</dbReference>
<dbReference type="InterPro" id="IPR042123">
    <property type="entry name" value="Zip3/RNF212-like"/>
</dbReference>
<dbReference type="InterPro" id="IPR001841">
    <property type="entry name" value="Znf_RING"/>
</dbReference>
<dbReference type="FunCoup" id="A0A7R8UY40">
    <property type="interactions" value="1"/>
</dbReference>
<dbReference type="EMBL" id="LR899012">
    <property type="protein sequence ID" value="CAD7089188.1"/>
    <property type="molecule type" value="Genomic_DNA"/>
</dbReference>
<dbReference type="GO" id="GO:0019789">
    <property type="term" value="F:SUMO transferase activity"/>
    <property type="evidence" value="ECO:0007669"/>
    <property type="project" value="InterPro"/>
</dbReference>
<dbReference type="GO" id="GO:0007131">
    <property type="term" value="P:reciprocal meiotic recombination"/>
    <property type="evidence" value="ECO:0007669"/>
    <property type="project" value="InterPro"/>
</dbReference>
<organism evidence="8 9">
    <name type="scientific">Hermetia illucens</name>
    <name type="common">Black soldier fly</name>
    <dbReference type="NCBI Taxonomy" id="343691"/>
    <lineage>
        <taxon>Eukaryota</taxon>
        <taxon>Metazoa</taxon>
        <taxon>Ecdysozoa</taxon>
        <taxon>Arthropoda</taxon>
        <taxon>Hexapoda</taxon>
        <taxon>Insecta</taxon>
        <taxon>Pterygota</taxon>
        <taxon>Neoptera</taxon>
        <taxon>Endopterygota</taxon>
        <taxon>Diptera</taxon>
        <taxon>Brachycera</taxon>
        <taxon>Stratiomyomorpha</taxon>
        <taxon>Stratiomyidae</taxon>
        <taxon>Hermetiinae</taxon>
        <taxon>Hermetia</taxon>
    </lineage>
</organism>
<dbReference type="InParanoid" id="A0A7R8UY40"/>
<keyword evidence="1" id="KW-0479">Metal-binding</keyword>
<dbReference type="Gene3D" id="3.30.40.10">
    <property type="entry name" value="Zinc/RING finger domain, C3HC4 (zinc finger)"/>
    <property type="match status" value="1"/>
</dbReference>
<dbReference type="OrthoDB" id="7841769at2759"/>
<sequence length="173" mass="20144">MASNPLSWVHCNRCFTFLLQKTQKLYLLSCQHIICEPCIEQDEVSNSSRCPLCKIDVKSQLLGGQMPESCKILFHNKPLSDKKNWMNIIQFQVKHRKHLSRAIALTDSKLHEAKAKLADLKSDLRVVIKKRDEYKKKRIALEKHLQRFKEEHRKRNESSFAESGYGGSVLSRH</sequence>
<evidence type="ECO:0000256" key="3">
    <source>
        <dbReference type="ARBA" id="ARBA00022833"/>
    </source>
</evidence>
<feature type="region of interest" description="Disordered" evidence="6">
    <location>
        <begin position="148"/>
        <end position="173"/>
    </location>
</feature>
<keyword evidence="9" id="KW-1185">Reference proteome</keyword>
<dbReference type="InterPro" id="IPR017907">
    <property type="entry name" value="Znf_RING_CS"/>
</dbReference>
<evidence type="ECO:0000256" key="4">
    <source>
        <dbReference type="ARBA" id="ARBA00023254"/>
    </source>
</evidence>
<accession>A0A7R8UY40</accession>
<dbReference type="AlphaFoldDB" id="A0A7R8UY40"/>
<dbReference type="GO" id="GO:0008270">
    <property type="term" value="F:zinc ion binding"/>
    <property type="evidence" value="ECO:0007669"/>
    <property type="project" value="UniProtKB-KW"/>
</dbReference>
<keyword evidence="2 5" id="KW-0863">Zinc-finger</keyword>
<gene>
    <name evidence="8" type="ORF">HERILL_LOCUS11759</name>
</gene>
<dbReference type="Proteomes" id="UP000594454">
    <property type="component" value="Chromosome 4"/>
</dbReference>
<keyword evidence="3" id="KW-0862">Zinc</keyword>
<evidence type="ECO:0000313" key="9">
    <source>
        <dbReference type="Proteomes" id="UP000594454"/>
    </source>
</evidence>